<accession>A0ABU2SS61</accession>
<dbReference type="Proteomes" id="UP001180531">
    <property type="component" value="Unassembled WGS sequence"/>
</dbReference>
<protein>
    <recommendedName>
        <fullName evidence="4">HMA domain-containing protein</fullName>
    </recommendedName>
</protein>
<reference evidence="2" key="1">
    <citation type="submission" date="2024-05" db="EMBL/GenBank/DDBJ databases">
        <title>30 novel species of actinomycetes from the DSMZ collection.</title>
        <authorList>
            <person name="Nouioui I."/>
        </authorList>
    </citation>
    <scope>NUCLEOTIDE SEQUENCE</scope>
    <source>
        <strain evidence="2">DSM 40473</strain>
    </source>
</reference>
<organism evidence="2 3">
    <name type="scientific">Streptomyces hesseae</name>
    <dbReference type="NCBI Taxonomy" id="3075519"/>
    <lineage>
        <taxon>Bacteria</taxon>
        <taxon>Bacillati</taxon>
        <taxon>Actinomycetota</taxon>
        <taxon>Actinomycetes</taxon>
        <taxon>Kitasatosporales</taxon>
        <taxon>Streptomycetaceae</taxon>
        <taxon>Streptomyces</taxon>
    </lineage>
</organism>
<gene>
    <name evidence="2" type="ORF">RM609_21855</name>
</gene>
<feature type="region of interest" description="Disordered" evidence="1">
    <location>
        <begin position="51"/>
        <end position="72"/>
    </location>
</feature>
<evidence type="ECO:0000313" key="3">
    <source>
        <dbReference type="Proteomes" id="UP001180531"/>
    </source>
</evidence>
<sequence length="72" mass="7793">MIPLPISMPVTYRPPVISLPHTSAVGSLGHVTCETCKDLITERNVRRAHGDETGARAKATALADHSRNHHTV</sequence>
<dbReference type="EMBL" id="JAVRFI010000015">
    <property type="protein sequence ID" value="MDT0451705.1"/>
    <property type="molecule type" value="Genomic_DNA"/>
</dbReference>
<evidence type="ECO:0000256" key="1">
    <source>
        <dbReference type="SAM" id="MobiDB-lite"/>
    </source>
</evidence>
<name>A0ABU2SS61_9ACTN</name>
<dbReference type="RefSeq" id="WP_311613197.1">
    <property type="nucleotide sequence ID" value="NZ_JAVRFI010000015.1"/>
</dbReference>
<evidence type="ECO:0008006" key="4">
    <source>
        <dbReference type="Google" id="ProtNLM"/>
    </source>
</evidence>
<comment type="caution">
    <text evidence="2">The sequence shown here is derived from an EMBL/GenBank/DDBJ whole genome shotgun (WGS) entry which is preliminary data.</text>
</comment>
<proteinExistence type="predicted"/>
<evidence type="ECO:0000313" key="2">
    <source>
        <dbReference type="EMBL" id="MDT0451705.1"/>
    </source>
</evidence>
<keyword evidence="3" id="KW-1185">Reference proteome</keyword>